<dbReference type="SUPFAM" id="SSF52499">
    <property type="entry name" value="Isochorismatase-like hydrolases"/>
    <property type="match status" value="1"/>
</dbReference>
<evidence type="ECO:0000259" key="1">
    <source>
        <dbReference type="Pfam" id="PF00857"/>
    </source>
</evidence>
<dbReference type="Proteomes" id="UP000829504">
    <property type="component" value="Chromosome"/>
</dbReference>
<dbReference type="GO" id="GO:0016787">
    <property type="term" value="F:hydrolase activity"/>
    <property type="evidence" value="ECO:0007669"/>
    <property type="project" value="UniProtKB-KW"/>
</dbReference>
<dbReference type="Proteomes" id="UP000031390">
    <property type="component" value="Unassembled WGS sequence"/>
</dbReference>
<protein>
    <submittedName>
        <fullName evidence="2">Hydrolase, isochorismatase family</fullName>
    </submittedName>
    <submittedName>
        <fullName evidence="3">Isochorismatase family protein</fullName>
    </submittedName>
</protein>
<dbReference type="RefSeq" id="WP_039408444.1">
    <property type="nucleotide sequence ID" value="NZ_CP094242.1"/>
</dbReference>
<dbReference type="PATRIC" id="fig|1056807.3.peg.1647"/>
<accession>A0A0C1GK90</accession>
<feature type="domain" description="Isochorismatase-like" evidence="1">
    <location>
        <begin position="6"/>
        <end position="154"/>
    </location>
</feature>
<evidence type="ECO:0000313" key="3">
    <source>
        <dbReference type="EMBL" id="UNV86958.1"/>
    </source>
</evidence>
<dbReference type="PANTHER" id="PTHR14119:SF3">
    <property type="entry name" value="ISOCHORISMATASE DOMAIN-CONTAINING PROTEIN 2"/>
    <property type="match status" value="1"/>
</dbReference>
<dbReference type="InterPro" id="IPR000868">
    <property type="entry name" value="Isochorismatase-like_dom"/>
</dbReference>
<dbReference type="InterPro" id="IPR036380">
    <property type="entry name" value="Isochorismatase-like_sf"/>
</dbReference>
<evidence type="ECO:0000313" key="2">
    <source>
        <dbReference type="EMBL" id="KIC06895.1"/>
    </source>
</evidence>
<name>A0A0C1GK90_9NEIS</name>
<keyword evidence="2" id="KW-0378">Hydrolase</keyword>
<organism evidence="2 4">
    <name type="scientific">Morococcus cerebrosus</name>
    <dbReference type="NCBI Taxonomy" id="1056807"/>
    <lineage>
        <taxon>Bacteria</taxon>
        <taxon>Pseudomonadati</taxon>
        <taxon>Pseudomonadota</taxon>
        <taxon>Betaproteobacteria</taxon>
        <taxon>Neisseriales</taxon>
        <taxon>Neisseriaceae</taxon>
        <taxon>Morococcus</taxon>
    </lineage>
</organism>
<dbReference type="AlphaFoldDB" id="A0A0C1GK90"/>
<gene>
    <name evidence="2" type="ORF">MCC93_17200</name>
    <name evidence="3" type="ORF">MON37_09910</name>
</gene>
<dbReference type="Gene3D" id="3.40.50.850">
    <property type="entry name" value="Isochorismatase-like"/>
    <property type="match status" value="1"/>
</dbReference>
<sequence>MNTENTLCLIVDIQERLLPALHGSEQMVEHCRILLQGLSALNIPFAATEQYPKGLGKTTPAISLLLHNTPIFEKTRFSAASPEVMAILKEKQIENIILIGAEAHICMLQTTLDLLKHNIRVHIPYECTTSRNALNKDNALQQMLTAGAAVSNVESLLFNLMGDAKHPAFKTISKLIQ</sequence>
<dbReference type="Pfam" id="PF00857">
    <property type="entry name" value="Isochorismatase"/>
    <property type="match status" value="1"/>
</dbReference>
<reference evidence="2 4" key="1">
    <citation type="submission" date="2014-12" db="EMBL/GenBank/DDBJ databases">
        <title>Genome sequence of Morococcus cerebrosus.</title>
        <authorList>
            <person name="Shin S.-K."/>
            <person name="Yi H."/>
        </authorList>
    </citation>
    <scope>NUCLEOTIDE SEQUENCE [LARGE SCALE GENOMIC DNA]</scope>
    <source>
        <strain evidence="2 4">CIP 81.93</strain>
    </source>
</reference>
<dbReference type="PANTHER" id="PTHR14119">
    <property type="entry name" value="HYDROLASE"/>
    <property type="match status" value="1"/>
</dbReference>
<proteinExistence type="predicted"/>
<evidence type="ECO:0000313" key="5">
    <source>
        <dbReference type="Proteomes" id="UP000829504"/>
    </source>
</evidence>
<keyword evidence="5" id="KW-1185">Reference proteome</keyword>
<dbReference type="EMBL" id="CP094242">
    <property type="protein sequence ID" value="UNV86958.1"/>
    <property type="molecule type" value="Genomic_DNA"/>
</dbReference>
<evidence type="ECO:0000313" key="4">
    <source>
        <dbReference type="Proteomes" id="UP000031390"/>
    </source>
</evidence>
<reference evidence="3 5" key="2">
    <citation type="submission" date="2022-03" db="EMBL/GenBank/DDBJ databases">
        <title>Genome sequencing of Morococcus cerebrosus.</title>
        <authorList>
            <person name="Baek M.-G."/>
            <person name="Yi H."/>
        </authorList>
    </citation>
    <scope>NUCLEOTIDE SEQUENCE [LARGE SCALE GENOMIC DNA]</scope>
    <source>
        <strain evidence="3 5">CIP 81.93</strain>
    </source>
</reference>
<dbReference type="EMBL" id="JUFZ01000080">
    <property type="protein sequence ID" value="KIC06895.1"/>
    <property type="molecule type" value="Genomic_DNA"/>
</dbReference>
<dbReference type="InterPro" id="IPR050993">
    <property type="entry name" value="Isochorismatase_domain"/>
</dbReference>